<sequence length="774" mass="85035">MRVTVTSDIKVKMVLTVVTVDDLFPGAWWSALTRPRHVKATCQPPGLPTIEWITSLGKPPPSPTSNLYLHLLYGLHLQEKPCGAEGDSRHSWEQEALSQGLGDSGCNTGWCTWMLSGCEMRCDTTVWLVPRNLCADSTRFSCRSVQYITSSNKLRVCKVHLLVGNVKGQAIGPVDLGANDGGAVSAIHANTFHTRVLPPVCPEQPPGTVIRMDRVGPWWLSGKTARLPPRLGGFNPQRVQLRVFACGNHVGRCHWLAGFLEDFQFPTLSFRRCFTLTSTTSIGSQDSAWLSCSLPTKANWVQSPAESPNFRMWELCRTMPSVGGFSRGSPVSPALPFRRHSTLTSITLIGSTDLAITLVSLLKSLSEKLGHAYRKCRCNVLGAGVQCHPTRLRDVLLQQHEAVGAVLCGHLYSVEPPRSSLEIFLSFMSDQKMVPVCMLDAVATTFSTVMGTLSRPCSFRSATRMECRFEITRYADEWSAHTVRHTNGLAGVVVNLKQVALHAVADKAALGVGTLLRTFPWRVALIQVHARLRVVAQYLALRTQAQHPLQHMHHRAPIGTEATLMLALIKVTANSFITAIGTVWLPVTHVRDVDTALRHIWALPLTRGTPVLIITITQVSKRTNCWIVIALPAVMGKGRYLTELQKRMIIGFQAKRNSILETAMLVNCSYASMVKVYREGTNCTIGNNRCGNGGAPRTIYVQGELDYVVREGQPTGYSGTAHHPNEPGGIQIRIYRNNSANPSANGAPEYPEVDCTHANTGASTKTTRICSTVW</sequence>
<protein>
    <submittedName>
        <fullName evidence="1">Uncharacterized protein</fullName>
    </submittedName>
</protein>
<keyword evidence="2" id="KW-1185">Reference proteome</keyword>
<evidence type="ECO:0000313" key="2">
    <source>
        <dbReference type="Proteomes" id="UP001159363"/>
    </source>
</evidence>
<reference evidence="1 2" key="1">
    <citation type="submission" date="2023-02" db="EMBL/GenBank/DDBJ databases">
        <title>LHISI_Scaffold_Assembly.</title>
        <authorList>
            <person name="Stuart O.P."/>
            <person name="Cleave R."/>
            <person name="Magrath M.J.L."/>
            <person name="Mikheyev A.S."/>
        </authorList>
    </citation>
    <scope>NUCLEOTIDE SEQUENCE [LARGE SCALE GENOMIC DNA]</scope>
    <source>
        <strain evidence="1">Daus_M_001</strain>
        <tissue evidence="1">Leg muscle</tissue>
    </source>
</reference>
<dbReference type="EMBL" id="JARBHB010000008">
    <property type="protein sequence ID" value="KAJ8877702.1"/>
    <property type="molecule type" value="Genomic_DNA"/>
</dbReference>
<comment type="caution">
    <text evidence="1">The sequence shown here is derived from an EMBL/GenBank/DDBJ whole genome shotgun (WGS) entry which is preliminary data.</text>
</comment>
<name>A0ABQ9H0D2_9NEOP</name>
<accession>A0ABQ9H0D2</accession>
<gene>
    <name evidence="1" type="ORF">PR048_022157</name>
</gene>
<organism evidence="1 2">
    <name type="scientific">Dryococelus australis</name>
    <dbReference type="NCBI Taxonomy" id="614101"/>
    <lineage>
        <taxon>Eukaryota</taxon>
        <taxon>Metazoa</taxon>
        <taxon>Ecdysozoa</taxon>
        <taxon>Arthropoda</taxon>
        <taxon>Hexapoda</taxon>
        <taxon>Insecta</taxon>
        <taxon>Pterygota</taxon>
        <taxon>Neoptera</taxon>
        <taxon>Polyneoptera</taxon>
        <taxon>Phasmatodea</taxon>
        <taxon>Verophasmatodea</taxon>
        <taxon>Anareolatae</taxon>
        <taxon>Phasmatidae</taxon>
        <taxon>Eurycanthinae</taxon>
        <taxon>Dryococelus</taxon>
    </lineage>
</organism>
<evidence type="ECO:0000313" key="1">
    <source>
        <dbReference type="EMBL" id="KAJ8877702.1"/>
    </source>
</evidence>
<proteinExistence type="predicted"/>
<dbReference type="Proteomes" id="UP001159363">
    <property type="component" value="Chromosome 7"/>
</dbReference>
<dbReference type="Gene3D" id="1.10.357.10">
    <property type="entry name" value="Tetracycline Repressor, domain 2"/>
    <property type="match status" value="1"/>
</dbReference>